<keyword evidence="3" id="KW-1185">Reference proteome</keyword>
<reference evidence="2 3" key="1">
    <citation type="submission" date="2023-07" db="EMBL/GenBank/DDBJ databases">
        <title>Sorghum-associated microbial communities from plants grown in Nebraska, USA.</title>
        <authorList>
            <person name="Schachtman D."/>
        </authorList>
    </citation>
    <scope>NUCLEOTIDE SEQUENCE [LARGE SCALE GENOMIC DNA]</scope>
    <source>
        <strain evidence="2 3">BE240</strain>
    </source>
</reference>
<dbReference type="Proteomes" id="UP001265550">
    <property type="component" value="Unassembled WGS sequence"/>
</dbReference>
<evidence type="ECO:0000256" key="1">
    <source>
        <dbReference type="SAM" id="Phobius"/>
    </source>
</evidence>
<accession>A0ABU1VH43</accession>
<sequence length="132" mass="14279">MKALIWGVFGLLALCWTGLATASVQITEWLLTLVASGQATDAAVAAGQWPVPAWLALWIDPAWLKAMQGAWLTLVQWLAQVLPSAGGLMSWITPLVWITWALGMLCLLVPAIALHWLSGRLKTPATLRNAQP</sequence>
<evidence type="ECO:0000313" key="3">
    <source>
        <dbReference type="Proteomes" id="UP001265550"/>
    </source>
</evidence>
<dbReference type="EMBL" id="JAVDWE010000016">
    <property type="protein sequence ID" value="MDR7096796.1"/>
    <property type="molecule type" value="Genomic_DNA"/>
</dbReference>
<gene>
    <name evidence="2" type="ORF">J2X09_004553</name>
</gene>
<proteinExistence type="predicted"/>
<feature type="transmembrane region" description="Helical" evidence="1">
    <location>
        <begin position="97"/>
        <end position="118"/>
    </location>
</feature>
<evidence type="ECO:0000313" key="2">
    <source>
        <dbReference type="EMBL" id="MDR7096796.1"/>
    </source>
</evidence>
<keyword evidence="1" id="KW-1133">Transmembrane helix</keyword>
<dbReference type="RefSeq" id="WP_204734451.1">
    <property type="nucleotide sequence ID" value="NZ_JAVDWE010000016.1"/>
</dbReference>
<protein>
    <submittedName>
        <fullName evidence="2">Uncharacterized protein</fullName>
    </submittedName>
</protein>
<keyword evidence="1" id="KW-0472">Membrane</keyword>
<comment type="caution">
    <text evidence="2">The sequence shown here is derived from an EMBL/GenBank/DDBJ whole genome shotgun (WGS) entry which is preliminary data.</text>
</comment>
<keyword evidence="1" id="KW-0812">Transmembrane</keyword>
<organism evidence="2 3">
    <name type="scientific">Hydrogenophaga laconesensis</name>
    <dbReference type="NCBI Taxonomy" id="1805971"/>
    <lineage>
        <taxon>Bacteria</taxon>
        <taxon>Pseudomonadati</taxon>
        <taxon>Pseudomonadota</taxon>
        <taxon>Betaproteobacteria</taxon>
        <taxon>Burkholderiales</taxon>
        <taxon>Comamonadaceae</taxon>
        <taxon>Hydrogenophaga</taxon>
    </lineage>
</organism>
<name>A0ABU1VH43_9BURK</name>